<accession>A0ABR9JJK9</accession>
<proteinExistence type="predicted"/>
<dbReference type="RefSeq" id="WP_192757627.1">
    <property type="nucleotide sequence ID" value="NZ_JADBDZ010000001.1"/>
</dbReference>
<dbReference type="InterPro" id="IPR053482">
    <property type="entry name" value="DPA-CoA_Dioxygenase"/>
</dbReference>
<protein>
    <submittedName>
        <fullName evidence="1">Thioesterase DpgC</fullName>
        <ecNumber evidence="1">1.13.11.80</ecNumber>
    </submittedName>
</protein>
<dbReference type="SUPFAM" id="SSF52096">
    <property type="entry name" value="ClpP/crotonase"/>
    <property type="match status" value="1"/>
</dbReference>
<gene>
    <name evidence="1" type="ORF">H4W34_000472</name>
</gene>
<name>A0ABR9JJK9_9ACTN</name>
<keyword evidence="2" id="KW-1185">Reference proteome</keyword>
<evidence type="ECO:0000313" key="1">
    <source>
        <dbReference type="EMBL" id="MBE1530639.1"/>
    </source>
</evidence>
<dbReference type="Gene3D" id="1.20.58.1300">
    <property type="match status" value="1"/>
</dbReference>
<keyword evidence="1" id="KW-0560">Oxidoreductase</keyword>
<sequence>MTSTGLERAAAVLAETSAHAEKRIADLPGPASRTPEQKAAAAAAHEEARALRAAFMDEHADEVYDALTGGRTRHPRLAELVEAAADSFPGLCPTPAQMADERSRPQAAQEGREIDQGIFLRAVLRSPVAGPHLLDAMLRPTSRALSLLPGFARSGVVEMEAVRLERRDGVARLTMCRDDRLNAEDERQVDDMETAVDLALLDPSVRVGLLRGGEMSHPRYRGRRVFSAGIDLKKISSGDISLVGFLLRRELGYIHKIVRGVLDDRPGAGRWRSRTTEKPWVAAVDSFAIGGGMQLLLVFDHVIAAADSYLSLPAAAEGIVPGMANLRLSRCAGPRPARQIVLGGRRIRATEPAAALLVDEVVEPDGMDAAVERAVAALDGDAVLANRRMLNLAEEPVDAFRAYAAEFALQQALRIHGDDVIDKVGRFAGGSA</sequence>
<comment type="caution">
    <text evidence="1">The sequence shown here is derived from an EMBL/GenBank/DDBJ whole genome shotgun (WGS) entry which is preliminary data.</text>
</comment>
<dbReference type="PANTHER" id="PTHR11941:SF54">
    <property type="entry name" value="ENOYL-COA HYDRATASE, MITOCHONDRIAL"/>
    <property type="match status" value="1"/>
</dbReference>
<dbReference type="EMBL" id="JADBDZ010000001">
    <property type="protein sequence ID" value="MBE1530639.1"/>
    <property type="molecule type" value="Genomic_DNA"/>
</dbReference>
<dbReference type="Pfam" id="PF00378">
    <property type="entry name" value="ECH_1"/>
    <property type="match status" value="1"/>
</dbReference>
<dbReference type="NCBIfam" id="NF042432">
    <property type="entry name" value="DHPACoAdixog_DpgC"/>
    <property type="match status" value="1"/>
</dbReference>
<reference evidence="1 2" key="1">
    <citation type="submission" date="2020-10" db="EMBL/GenBank/DDBJ databases">
        <title>Sequencing the genomes of 1000 actinobacteria strains.</title>
        <authorList>
            <person name="Klenk H.-P."/>
        </authorList>
    </citation>
    <scope>NUCLEOTIDE SEQUENCE [LARGE SCALE GENOMIC DNA]</scope>
    <source>
        <strain evidence="1 2">DSM 46744</strain>
    </source>
</reference>
<dbReference type="CDD" id="cd06558">
    <property type="entry name" value="crotonase-like"/>
    <property type="match status" value="1"/>
</dbReference>
<dbReference type="Proteomes" id="UP000627838">
    <property type="component" value="Unassembled WGS sequence"/>
</dbReference>
<dbReference type="EC" id="1.13.11.80" evidence="1"/>
<organism evidence="1 2">
    <name type="scientific">Actinomadura algeriensis</name>
    <dbReference type="NCBI Taxonomy" id="1679523"/>
    <lineage>
        <taxon>Bacteria</taxon>
        <taxon>Bacillati</taxon>
        <taxon>Actinomycetota</taxon>
        <taxon>Actinomycetes</taxon>
        <taxon>Streptosporangiales</taxon>
        <taxon>Thermomonosporaceae</taxon>
        <taxon>Actinomadura</taxon>
    </lineage>
</organism>
<dbReference type="InterPro" id="IPR001753">
    <property type="entry name" value="Enoyl-CoA_hydra/iso"/>
</dbReference>
<dbReference type="GO" id="GO:0016491">
    <property type="term" value="F:oxidoreductase activity"/>
    <property type="evidence" value="ECO:0007669"/>
    <property type="project" value="UniProtKB-KW"/>
</dbReference>
<dbReference type="InterPro" id="IPR029045">
    <property type="entry name" value="ClpP/crotonase-like_dom_sf"/>
</dbReference>
<evidence type="ECO:0000313" key="2">
    <source>
        <dbReference type="Proteomes" id="UP000627838"/>
    </source>
</evidence>
<dbReference type="PANTHER" id="PTHR11941">
    <property type="entry name" value="ENOYL-COA HYDRATASE-RELATED"/>
    <property type="match status" value="1"/>
</dbReference>
<dbReference type="Gene3D" id="3.90.226.10">
    <property type="entry name" value="2-enoyl-CoA Hydratase, Chain A, domain 1"/>
    <property type="match status" value="1"/>
</dbReference>